<accession>A0A060Y0J6</accession>
<name>A0A060Y0J6_ONCMY</name>
<evidence type="ECO:0000313" key="2">
    <source>
        <dbReference type="EMBL" id="CDQ85458.1"/>
    </source>
</evidence>
<proteinExistence type="predicted"/>
<dbReference type="STRING" id="8022.A0A060Y0J6"/>
<evidence type="ECO:0000256" key="1">
    <source>
        <dbReference type="SAM" id="MobiDB-lite"/>
    </source>
</evidence>
<reference evidence="2" key="2">
    <citation type="submission" date="2014-03" db="EMBL/GenBank/DDBJ databases">
        <authorList>
            <person name="Genoscope - CEA"/>
        </authorList>
    </citation>
    <scope>NUCLEOTIDE SEQUENCE</scope>
</reference>
<organism evidence="2 3">
    <name type="scientific">Oncorhynchus mykiss</name>
    <name type="common">Rainbow trout</name>
    <name type="synonym">Salmo gairdneri</name>
    <dbReference type="NCBI Taxonomy" id="8022"/>
    <lineage>
        <taxon>Eukaryota</taxon>
        <taxon>Metazoa</taxon>
        <taxon>Chordata</taxon>
        <taxon>Craniata</taxon>
        <taxon>Vertebrata</taxon>
        <taxon>Euteleostomi</taxon>
        <taxon>Actinopterygii</taxon>
        <taxon>Neopterygii</taxon>
        <taxon>Teleostei</taxon>
        <taxon>Protacanthopterygii</taxon>
        <taxon>Salmoniformes</taxon>
        <taxon>Salmonidae</taxon>
        <taxon>Salmoninae</taxon>
        <taxon>Oncorhynchus</taxon>
    </lineage>
</organism>
<protein>
    <submittedName>
        <fullName evidence="2">Uncharacterized protein</fullName>
    </submittedName>
</protein>
<dbReference type="PaxDb" id="8022-A0A060Y0J6"/>
<sequence length="80" mass="8967">MEGYGYEHFGVDGERASHQMDYRRIVGDTELPRPSSNPSPQDVEHLFRLSPHGHGHGHGHETAAQRYSATRIQAGFGPER</sequence>
<feature type="region of interest" description="Disordered" evidence="1">
    <location>
        <begin position="28"/>
        <end position="80"/>
    </location>
</feature>
<reference evidence="2" key="1">
    <citation type="journal article" date="2014" name="Nat. Commun.">
        <title>The rainbow trout genome provides novel insights into evolution after whole-genome duplication in vertebrates.</title>
        <authorList>
            <person name="Berthelot C."/>
            <person name="Brunet F."/>
            <person name="Chalopin D."/>
            <person name="Juanchich A."/>
            <person name="Bernard M."/>
            <person name="Noel B."/>
            <person name="Bento P."/>
            <person name="Da Silva C."/>
            <person name="Labadie K."/>
            <person name="Alberti A."/>
            <person name="Aury J.M."/>
            <person name="Louis A."/>
            <person name="Dehais P."/>
            <person name="Bardou P."/>
            <person name="Montfort J."/>
            <person name="Klopp C."/>
            <person name="Cabau C."/>
            <person name="Gaspin C."/>
            <person name="Thorgaard G.H."/>
            <person name="Boussaha M."/>
            <person name="Quillet E."/>
            <person name="Guyomard R."/>
            <person name="Galiana D."/>
            <person name="Bobe J."/>
            <person name="Volff J.N."/>
            <person name="Genet C."/>
            <person name="Wincker P."/>
            <person name="Jaillon O."/>
            <person name="Roest Crollius H."/>
            <person name="Guiguen Y."/>
        </authorList>
    </citation>
    <scope>NUCLEOTIDE SEQUENCE [LARGE SCALE GENOMIC DNA]</scope>
</reference>
<dbReference type="Proteomes" id="UP000193380">
    <property type="component" value="Unassembled WGS sequence"/>
</dbReference>
<evidence type="ECO:0000313" key="3">
    <source>
        <dbReference type="Proteomes" id="UP000193380"/>
    </source>
</evidence>
<dbReference type="AlphaFoldDB" id="A0A060Y0J6"/>
<gene>
    <name evidence="2" type="ORF">GSONMT00049240001</name>
</gene>
<dbReference type="EMBL" id="FR906819">
    <property type="protein sequence ID" value="CDQ85458.1"/>
    <property type="molecule type" value="Genomic_DNA"/>
</dbReference>